<dbReference type="SUPFAM" id="SSF109640">
    <property type="entry name" value="KRAB domain (Kruppel-associated box)"/>
    <property type="match status" value="1"/>
</dbReference>
<sequence length="1058" mass="120558">MVPRHDRRCRGTLGQAVECEAASRSHLPFQPTPKQAATREMQAQTAETSMWAAVSAIQAVDKTVDTHTVRLQHLEGRMGSAEKKLIGCERAAAEMVNQLESKWAALGTLVEEYGQLQRRLENVENLLRNRNFWILRFPPSTRGEMPKEWGDLDEQQKDLYKSVMKSNFETLVSLDYAIAKPEILSKIEQGQEVCARGPGISGGSSAPPDLGTDSPVAPVDVSSWLKQEVEERPGGIAGPPEEARESSSGSHTGASIAAVGTSPWIKEEVEEVCFDPGACSERALHCSSSLEYQVVTVEDGPVAGPQESPYIQEPRFLGEGPSTAIDTVVGGYWNGPRAMKVEEEWDTEVMDNISGDRGALPTFQPTFQFMPYQDQESLRMAKRKADDQQFSGFTKKKRNSFKSEWLTEFPIKTMMPHVSGRISVQLKEIFEYRETDDVVVCKICLEGEVDGNWSTGKKWDEWKIDYLKRHVNHKCHLDAVTKLQNQNQNRGLLQNFLKETPEDQTVNTRIEYTNEDKWSGSEEVKILIDNVLLAVKLNVSMLSVQEIHDHMAKYVKIPASWRSKNYAFEFIGCINSVVKSEILNDIRESPFHTLIIDGSTEITVSKMLIMYIKFRKTGGDHKTVFAGIVKLAACNSAAIVDSIRKFYDENHLDMNRMVMFTSDGASVMLGKRNGVAALLRESIPHLLEQHCVVHREDLGIDDAWKTIPFIKKVETLIRTVYTVFSRSSVRKAKLEEITNATNRDVVSFRPLNEIRWLSRHFAVSALVKNYDILIEYCKEQVEEDNDPVHKYCLAKLSEPQYKVALFILCDVLGDLAELCRILQKSPLTTVEAFQFTKEKIRKIRSQYLGDKVYFSETVRHLISSYKSPVNIDAILCFIRQTCDHMDRRFPENELEDWSVFDNDYLSDPSNLDDFFFGNQELSRLAKCYCVLFQKDEQSYDKELHKEYSDFKLIIAEKIKAGATKTFQDMLTFTRQQEQFSELNLLLEVCGTFQASSADCERGFSLMNAIKTKNRNRLDTDHLENLLRIKLHMSNGNNINIDSVYHFWRAQKGRREKLN</sequence>
<organism evidence="3 4">
    <name type="scientific">Gekko japonicus</name>
    <name type="common">Schlegel's Japanese gecko</name>
    <dbReference type="NCBI Taxonomy" id="146911"/>
    <lineage>
        <taxon>Eukaryota</taxon>
        <taxon>Metazoa</taxon>
        <taxon>Chordata</taxon>
        <taxon>Craniata</taxon>
        <taxon>Vertebrata</taxon>
        <taxon>Euteleostomi</taxon>
        <taxon>Lepidosauria</taxon>
        <taxon>Squamata</taxon>
        <taxon>Bifurcata</taxon>
        <taxon>Gekkota</taxon>
        <taxon>Gekkonidae</taxon>
        <taxon>Gekkoninae</taxon>
        <taxon>Gekko</taxon>
    </lineage>
</organism>
<keyword evidence="3" id="KW-1185">Reference proteome</keyword>
<dbReference type="GeneID" id="107115600"/>
<dbReference type="PANTHER" id="PTHR46880:SF8">
    <property type="entry name" value="E3 SUMO-PROTEIN LIGASE KIAA1586"/>
    <property type="match status" value="1"/>
</dbReference>
<name>A0ABM1KGJ1_GEKJA</name>
<dbReference type="PANTHER" id="PTHR46880">
    <property type="entry name" value="RAS-ASSOCIATING DOMAIN-CONTAINING PROTEIN"/>
    <property type="match status" value="1"/>
</dbReference>
<dbReference type="SMART" id="SM00349">
    <property type="entry name" value="KRAB"/>
    <property type="match status" value="1"/>
</dbReference>
<feature type="region of interest" description="Disordered" evidence="1">
    <location>
        <begin position="231"/>
        <end position="255"/>
    </location>
</feature>
<dbReference type="CDD" id="cd07765">
    <property type="entry name" value="KRAB_A-box"/>
    <property type="match status" value="1"/>
</dbReference>
<dbReference type="SUPFAM" id="SSF53098">
    <property type="entry name" value="Ribonuclease H-like"/>
    <property type="match status" value="1"/>
</dbReference>
<reference evidence="4" key="1">
    <citation type="submission" date="2025-08" db="UniProtKB">
        <authorList>
            <consortium name="RefSeq"/>
        </authorList>
    </citation>
    <scope>IDENTIFICATION</scope>
</reference>
<proteinExistence type="predicted"/>
<evidence type="ECO:0000313" key="4">
    <source>
        <dbReference type="RefSeq" id="XP_015272828.1"/>
    </source>
</evidence>
<dbReference type="InterPro" id="IPR036051">
    <property type="entry name" value="KRAB_dom_sf"/>
</dbReference>
<feature type="domain" description="KRAB" evidence="2">
    <location>
        <begin position="135"/>
        <end position="206"/>
    </location>
</feature>
<dbReference type="Proteomes" id="UP000694871">
    <property type="component" value="Unplaced"/>
</dbReference>
<evidence type="ECO:0000259" key="2">
    <source>
        <dbReference type="PROSITE" id="PS50805"/>
    </source>
</evidence>
<gene>
    <name evidence="4" type="primary">LOC107115600</name>
</gene>
<accession>A0ABM1KGJ1</accession>
<dbReference type="Pfam" id="PF01352">
    <property type="entry name" value="KRAB"/>
    <property type="match status" value="1"/>
</dbReference>
<dbReference type="RefSeq" id="XP_015272828.1">
    <property type="nucleotide sequence ID" value="XM_015417342.1"/>
</dbReference>
<evidence type="ECO:0000313" key="3">
    <source>
        <dbReference type="Proteomes" id="UP000694871"/>
    </source>
</evidence>
<feature type="region of interest" description="Disordered" evidence="1">
    <location>
        <begin position="195"/>
        <end position="218"/>
    </location>
</feature>
<dbReference type="Gene3D" id="6.10.140.140">
    <property type="match status" value="1"/>
</dbReference>
<dbReference type="InterPro" id="IPR001909">
    <property type="entry name" value="KRAB"/>
</dbReference>
<dbReference type="PROSITE" id="PS50805">
    <property type="entry name" value="KRAB"/>
    <property type="match status" value="1"/>
</dbReference>
<dbReference type="InterPro" id="IPR012337">
    <property type="entry name" value="RNaseH-like_sf"/>
</dbReference>
<evidence type="ECO:0000256" key="1">
    <source>
        <dbReference type="SAM" id="MobiDB-lite"/>
    </source>
</evidence>
<protein>
    <submittedName>
        <fullName evidence="4">Uncharacterized protein LOC107115600</fullName>
    </submittedName>
</protein>